<name>A0A9D5BPU1_PEA</name>
<protein>
    <recommendedName>
        <fullName evidence="1">UDENN domain-containing protein</fullName>
    </recommendedName>
</protein>
<dbReference type="PROSITE" id="PS50211">
    <property type="entry name" value="DENN"/>
    <property type="match status" value="1"/>
</dbReference>
<dbReference type="InterPro" id="IPR001194">
    <property type="entry name" value="cDENN_dom"/>
</dbReference>
<evidence type="ECO:0000313" key="2">
    <source>
        <dbReference type="EMBL" id="KAI5447500.1"/>
    </source>
</evidence>
<reference evidence="2 3" key="1">
    <citation type="journal article" date="2022" name="Nat. Genet.">
        <title>Improved pea reference genome and pan-genome highlight genomic features and evolutionary characteristics.</title>
        <authorList>
            <person name="Yang T."/>
            <person name="Liu R."/>
            <person name="Luo Y."/>
            <person name="Hu S."/>
            <person name="Wang D."/>
            <person name="Wang C."/>
            <person name="Pandey M.K."/>
            <person name="Ge S."/>
            <person name="Xu Q."/>
            <person name="Li N."/>
            <person name="Li G."/>
            <person name="Huang Y."/>
            <person name="Saxena R.K."/>
            <person name="Ji Y."/>
            <person name="Li M."/>
            <person name="Yan X."/>
            <person name="He Y."/>
            <person name="Liu Y."/>
            <person name="Wang X."/>
            <person name="Xiang C."/>
            <person name="Varshney R.K."/>
            <person name="Ding H."/>
            <person name="Gao S."/>
            <person name="Zong X."/>
        </authorList>
    </citation>
    <scope>NUCLEOTIDE SEQUENCE [LARGE SCALE GENOMIC DNA]</scope>
    <source>
        <strain evidence="2 3">cv. Zhongwan 6</strain>
    </source>
</reference>
<dbReference type="InterPro" id="IPR037516">
    <property type="entry name" value="Tripartite_DENN"/>
</dbReference>
<dbReference type="EMBL" id="JAMSHJ010000001">
    <property type="protein sequence ID" value="KAI5447500.1"/>
    <property type="molecule type" value="Genomic_DNA"/>
</dbReference>
<organism evidence="2 3">
    <name type="scientific">Pisum sativum</name>
    <name type="common">Garden pea</name>
    <name type="synonym">Lathyrus oleraceus</name>
    <dbReference type="NCBI Taxonomy" id="3888"/>
    <lineage>
        <taxon>Eukaryota</taxon>
        <taxon>Viridiplantae</taxon>
        <taxon>Streptophyta</taxon>
        <taxon>Embryophyta</taxon>
        <taxon>Tracheophyta</taxon>
        <taxon>Spermatophyta</taxon>
        <taxon>Magnoliopsida</taxon>
        <taxon>eudicotyledons</taxon>
        <taxon>Gunneridae</taxon>
        <taxon>Pentapetalae</taxon>
        <taxon>rosids</taxon>
        <taxon>fabids</taxon>
        <taxon>Fabales</taxon>
        <taxon>Fabaceae</taxon>
        <taxon>Papilionoideae</taxon>
        <taxon>50 kb inversion clade</taxon>
        <taxon>NPAAA clade</taxon>
        <taxon>Hologalegina</taxon>
        <taxon>IRL clade</taxon>
        <taxon>Fabeae</taxon>
        <taxon>Lathyrus</taxon>
    </lineage>
</organism>
<gene>
    <name evidence="2" type="ORF">KIW84_015089</name>
</gene>
<dbReference type="InterPro" id="IPR051942">
    <property type="entry name" value="DENN_domain_containing_2"/>
</dbReference>
<dbReference type="InterPro" id="IPR043153">
    <property type="entry name" value="DENN_C"/>
</dbReference>
<evidence type="ECO:0000259" key="1">
    <source>
        <dbReference type="PROSITE" id="PS50211"/>
    </source>
</evidence>
<feature type="domain" description="UDENN" evidence="1">
    <location>
        <begin position="1"/>
        <end position="327"/>
    </location>
</feature>
<dbReference type="AlphaFoldDB" id="A0A9D5BPU1"/>
<dbReference type="SMART" id="SM00799">
    <property type="entry name" value="DENN"/>
    <property type="match status" value="1"/>
</dbReference>
<sequence length="327" mass="36652">MASSQCTRRLFSISSFKSALRPTTNASPSITPHRRFSPFIRNCVYQLGSVQSLLPLHNTVATCRMVSNLSVDSRNCHDVSQVNAKLAAAEEALSLSVWTTSTTCRVLSLDTLLALLTGVLLEKQVVIVCPNLGVLSAVVLSLIPMIRPFQWQSLLLPVLPAKMIDFLDAPVPYIVGIQHKPDDLYIKTSNLVEVNVMQNQVKMCHLPRLPRQRDLVSQLTPIHARLSSESYIAKKHPIHRCNEIQAEIATQFLNVIWHYLESLCSKLKSHTITSVQSNHDRVSLLLKDTFIDSFPLRDQPFIKLFVDTQIFTVLSDSYLSSFESGKS</sequence>
<evidence type="ECO:0000313" key="3">
    <source>
        <dbReference type="Proteomes" id="UP001058974"/>
    </source>
</evidence>
<dbReference type="PANTHER" id="PTHR15288">
    <property type="entry name" value="DENN DOMAIN-CONTAINING PROTEIN 2"/>
    <property type="match status" value="1"/>
</dbReference>
<dbReference type="PANTHER" id="PTHR15288:SF0">
    <property type="entry name" value="UDENN DOMAIN-CONTAINING PROTEIN"/>
    <property type="match status" value="1"/>
</dbReference>
<comment type="caution">
    <text evidence="2">The sequence shown here is derived from an EMBL/GenBank/DDBJ whole genome shotgun (WGS) entry which is preliminary data.</text>
</comment>
<accession>A0A9D5BPU1</accession>
<dbReference type="Gramene" id="Psat01G0508900-T1">
    <property type="protein sequence ID" value="KAI5447500.1"/>
    <property type="gene ID" value="KIW84_015089"/>
</dbReference>
<proteinExistence type="predicted"/>
<dbReference type="Pfam" id="PF02141">
    <property type="entry name" value="DENN"/>
    <property type="match status" value="1"/>
</dbReference>
<dbReference type="Gene3D" id="3.40.50.11500">
    <property type="match status" value="1"/>
</dbReference>
<dbReference type="Proteomes" id="UP001058974">
    <property type="component" value="Chromosome 1"/>
</dbReference>
<keyword evidence="3" id="KW-1185">Reference proteome</keyword>